<comment type="subcellular location">
    <subcellularLocation>
        <location evidence="5">Cell membrane</location>
        <topology evidence="5">Multi-pass membrane protein</topology>
    </subcellularLocation>
</comment>
<comment type="similarity">
    <text evidence="5">Belongs to the UPF0060 family.</text>
</comment>
<gene>
    <name evidence="6" type="ORF">PQU92_09250</name>
</gene>
<name>A0ABT5HTS6_9CAUL</name>
<dbReference type="PANTHER" id="PTHR36116">
    <property type="entry name" value="UPF0060 MEMBRANE PROTEIN YNFA"/>
    <property type="match status" value="1"/>
</dbReference>
<dbReference type="Pfam" id="PF02694">
    <property type="entry name" value="UPF0060"/>
    <property type="match status" value="1"/>
</dbReference>
<reference evidence="6 7" key="1">
    <citation type="submission" date="2023-01" db="EMBL/GenBank/DDBJ databases">
        <title>Novel species of the genus Asticcacaulis isolated from rivers.</title>
        <authorList>
            <person name="Lu H."/>
        </authorList>
    </citation>
    <scope>NUCLEOTIDE SEQUENCE [LARGE SCALE GENOMIC DNA]</scope>
    <source>
        <strain evidence="6 7">BYS171W</strain>
    </source>
</reference>
<dbReference type="Proteomes" id="UP001214854">
    <property type="component" value="Unassembled WGS sequence"/>
</dbReference>
<keyword evidence="1 5" id="KW-1003">Cell membrane</keyword>
<proteinExistence type="inferred from homology"/>
<evidence type="ECO:0000256" key="3">
    <source>
        <dbReference type="ARBA" id="ARBA00022989"/>
    </source>
</evidence>
<keyword evidence="2 5" id="KW-0812">Transmembrane</keyword>
<dbReference type="EMBL" id="JAQQKX010000006">
    <property type="protein sequence ID" value="MDC7683460.1"/>
    <property type="molecule type" value="Genomic_DNA"/>
</dbReference>
<dbReference type="InterPro" id="IPR037185">
    <property type="entry name" value="EmrE-like"/>
</dbReference>
<comment type="caution">
    <text evidence="6">The sequence shown here is derived from an EMBL/GenBank/DDBJ whole genome shotgun (WGS) entry which is preliminary data.</text>
</comment>
<organism evidence="6 7">
    <name type="scientific">Asticcacaulis aquaticus</name>
    <dbReference type="NCBI Taxonomy" id="2984212"/>
    <lineage>
        <taxon>Bacteria</taxon>
        <taxon>Pseudomonadati</taxon>
        <taxon>Pseudomonadota</taxon>
        <taxon>Alphaproteobacteria</taxon>
        <taxon>Caulobacterales</taxon>
        <taxon>Caulobacteraceae</taxon>
        <taxon>Asticcacaulis</taxon>
    </lineage>
</organism>
<feature type="transmembrane region" description="Helical" evidence="5">
    <location>
        <begin position="60"/>
        <end position="78"/>
    </location>
</feature>
<dbReference type="SUPFAM" id="SSF103481">
    <property type="entry name" value="Multidrug resistance efflux transporter EmrE"/>
    <property type="match status" value="1"/>
</dbReference>
<keyword evidence="3 5" id="KW-1133">Transmembrane helix</keyword>
<evidence type="ECO:0000256" key="1">
    <source>
        <dbReference type="ARBA" id="ARBA00022475"/>
    </source>
</evidence>
<feature type="transmembrane region" description="Helical" evidence="5">
    <location>
        <begin position="32"/>
        <end position="48"/>
    </location>
</feature>
<protein>
    <submittedName>
        <fullName evidence="6">YnfA family protein</fullName>
    </submittedName>
</protein>
<dbReference type="PANTHER" id="PTHR36116:SF1">
    <property type="entry name" value="UPF0060 MEMBRANE PROTEIN YNFA"/>
    <property type="match status" value="1"/>
</dbReference>
<keyword evidence="7" id="KW-1185">Reference proteome</keyword>
<evidence type="ECO:0000313" key="6">
    <source>
        <dbReference type="EMBL" id="MDC7683460.1"/>
    </source>
</evidence>
<evidence type="ECO:0000256" key="4">
    <source>
        <dbReference type="ARBA" id="ARBA00023136"/>
    </source>
</evidence>
<evidence type="ECO:0000256" key="2">
    <source>
        <dbReference type="ARBA" id="ARBA00022692"/>
    </source>
</evidence>
<accession>A0ABT5HTS6</accession>
<dbReference type="HAMAP" id="MF_00010">
    <property type="entry name" value="UPF0060"/>
    <property type="match status" value="1"/>
</dbReference>
<feature type="transmembrane region" description="Helical" evidence="5">
    <location>
        <begin position="85"/>
        <end position="104"/>
    </location>
</feature>
<evidence type="ECO:0000313" key="7">
    <source>
        <dbReference type="Proteomes" id="UP001214854"/>
    </source>
</evidence>
<feature type="transmembrane region" description="Helical" evidence="5">
    <location>
        <begin position="6"/>
        <end position="25"/>
    </location>
</feature>
<dbReference type="InterPro" id="IPR003844">
    <property type="entry name" value="UPF0060"/>
</dbReference>
<sequence length="109" mass="11798">MKTFLIYTFAALCEIGGCFSLYAVLRLHKTPLWLIPGMVCLVAFAWLLTLTDSDTAGRTYASYGAIYIAASIGWLWAVEKRAPDIWDGAGLLLCLIGAAVILWGPRAAG</sequence>
<dbReference type="RefSeq" id="WP_272747930.1">
    <property type="nucleotide sequence ID" value="NZ_JAQQKX010000006.1"/>
</dbReference>
<dbReference type="NCBIfam" id="NF002586">
    <property type="entry name" value="PRK02237.1"/>
    <property type="match status" value="1"/>
</dbReference>
<evidence type="ECO:0000256" key="5">
    <source>
        <dbReference type="HAMAP-Rule" id="MF_00010"/>
    </source>
</evidence>
<keyword evidence="4 5" id="KW-0472">Membrane</keyword>